<proteinExistence type="predicted"/>
<organism evidence="2 3">
    <name type="scientific">Planococcus lenghuensis</name>
    <dbReference type="NCBI Taxonomy" id="2213202"/>
    <lineage>
        <taxon>Bacteria</taxon>
        <taxon>Bacillati</taxon>
        <taxon>Bacillota</taxon>
        <taxon>Bacilli</taxon>
        <taxon>Bacillales</taxon>
        <taxon>Caryophanaceae</taxon>
        <taxon>Planococcus</taxon>
    </lineage>
</organism>
<dbReference type="Pfam" id="PF08241">
    <property type="entry name" value="Methyltransf_11"/>
    <property type="match status" value="1"/>
</dbReference>
<protein>
    <recommendedName>
        <fullName evidence="1">Methyltransferase type 11 domain-containing protein</fullName>
    </recommendedName>
</protein>
<dbReference type="KEGG" id="pmar:B0X71_17190"/>
<evidence type="ECO:0000313" key="2">
    <source>
        <dbReference type="EMBL" id="AQQ54667.1"/>
    </source>
</evidence>
<dbReference type="PANTHER" id="PTHR43591">
    <property type="entry name" value="METHYLTRANSFERASE"/>
    <property type="match status" value="1"/>
</dbReference>
<dbReference type="InterPro" id="IPR013216">
    <property type="entry name" value="Methyltransf_11"/>
</dbReference>
<dbReference type="AlphaFoldDB" id="A0A1Q2L3N3"/>
<evidence type="ECO:0000313" key="3">
    <source>
        <dbReference type="Proteomes" id="UP000188184"/>
    </source>
</evidence>
<dbReference type="PANTHER" id="PTHR43591:SF24">
    <property type="entry name" value="2-METHOXY-6-POLYPRENYL-1,4-BENZOQUINOL METHYLASE, MITOCHONDRIAL"/>
    <property type="match status" value="1"/>
</dbReference>
<dbReference type="OrthoDB" id="9784101at2"/>
<dbReference type="SUPFAM" id="SSF53335">
    <property type="entry name" value="S-adenosyl-L-methionine-dependent methyltransferases"/>
    <property type="match status" value="1"/>
</dbReference>
<sequence length="215" mass="23927">MIQKRMDPARAHVLLSEERKALLPPDTVIDQLAIRPTDRVLELGAGNGYFTIPLAKRMPEVVTAVDIQPEMIALLKRQAEKEGLDNIAYVESSLEEIPLGANTADKILAAFSIHEADDLNRAVREAKRILKPAGQLLIIEWESVMTQNGPPFLGKIPIEEIVPVLQLNGFDVKVTRLNPVHYAIHAVPAEEGILHQKLCRETFRSTERDCLGNFG</sequence>
<dbReference type="Proteomes" id="UP000188184">
    <property type="component" value="Chromosome"/>
</dbReference>
<reference evidence="2 3" key="1">
    <citation type="submission" date="2017-02" db="EMBL/GenBank/DDBJ databases">
        <title>The complete genomic sequence of a novel cold adapted crude oil-degrading bacterium Planococcus qaidamina Y42.</title>
        <authorList>
            <person name="Yang R."/>
        </authorList>
    </citation>
    <scope>NUCLEOTIDE SEQUENCE [LARGE SCALE GENOMIC DNA]</scope>
    <source>
        <strain evidence="2 3">Y42</strain>
    </source>
</reference>
<feature type="domain" description="Methyltransferase type 11" evidence="1">
    <location>
        <begin position="41"/>
        <end position="138"/>
    </location>
</feature>
<gene>
    <name evidence="2" type="ORF">B0X71_17190</name>
</gene>
<dbReference type="RefSeq" id="WP_077590564.1">
    <property type="nucleotide sequence ID" value="NZ_CP019640.1"/>
</dbReference>
<dbReference type="EMBL" id="CP019640">
    <property type="protein sequence ID" value="AQQ54667.1"/>
    <property type="molecule type" value="Genomic_DNA"/>
</dbReference>
<dbReference type="Gene3D" id="3.40.50.150">
    <property type="entry name" value="Vaccinia Virus protein VP39"/>
    <property type="match status" value="1"/>
</dbReference>
<accession>A0A1Q2L3N3</accession>
<evidence type="ECO:0000259" key="1">
    <source>
        <dbReference type="Pfam" id="PF08241"/>
    </source>
</evidence>
<keyword evidence="3" id="KW-1185">Reference proteome</keyword>
<dbReference type="InterPro" id="IPR029063">
    <property type="entry name" value="SAM-dependent_MTases_sf"/>
</dbReference>
<dbReference type="CDD" id="cd02440">
    <property type="entry name" value="AdoMet_MTases"/>
    <property type="match status" value="1"/>
</dbReference>
<name>A0A1Q2L3N3_9BACL</name>
<dbReference type="GO" id="GO:0008757">
    <property type="term" value="F:S-adenosylmethionine-dependent methyltransferase activity"/>
    <property type="evidence" value="ECO:0007669"/>
    <property type="project" value="InterPro"/>
</dbReference>